<evidence type="ECO:0000313" key="3">
    <source>
        <dbReference type="Proteomes" id="UP001256673"/>
    </source>
</evidence>
<dbReference type="Proteomes" id="UP001256673">
    <property type="component" value="Unassembled WGS sequence"/>
</dbReference>
<accession>A0ABU3S0D1</accession>
<comment type="caution">
    <text evidence="2">The sequence shown here is derived from an EMBL/GenBank/DDBJ whole genome shotgun (WGS) entry which is preliminary data.</text>
</comment>
<evidence type="ECO:0000256" key="1">
    <source>
        <dbReference type="SAM" id="Phobius"/>
    </source>
</evidence>
<keyword evidence="1" id="KW-0472">Membrane</keyword>
<name>A0ABU3S0D1_9MICO</name>
<proteinExistence type="predicted"/>
<keyword evidence="3" id="KW-1185">Reference proteome</keyword>
<feature type="transmembrane region" description="Helical" evidence="1">
    <location>
        <begin position="51"/>
        <end position="74"/>
    </location>
</feature>
<dbReference type="EMBL" id="JAWDIU010000007">
    <property type="protein sequence ID" value="MDU0328265.1"/>
    <property type="molecule type" value="Genomic_DNA"/>
</dbReference>
<evidence type="ECO:0000313" key="2">
    <source>
        <dbReference type="EMBL" id="MDU0328265.1"/>
    </source>
</evidence>
<feature type="transmembrane region" description="Helical" evidence="1">
    <location>
        <begin position="7"/>
        <end position="31"/>
    </location>
</feature>
<dbReference type="RefSeq" id="WP_316001946.1">
    <property type="nucleotide sequence ID" value="NZ_JAWDIU010000007.1"/>
</dbReference>
<keyword evidence="1" id="KW-0812">Transmembrane</keyword>
<gene>
    <name evidence="2" type="ORF">RWH43_16020</name>
</gene>
<sequence length="84" mass="8501">MRGPVWGIVTAGIGVLMIGLLVAWGTAYGTWLDEIGPFIDDPGAAPEAPTIILPGLVGLLAVALVVGGAVIAVTTGPEREPRGR</sequence>
<keyword evidence="1" id="KW-1133">Transmembrane helix</keyword>
<protein>
    <submittedName>
        <fullName evidence="2">Uncharacterized protein</fullName>
    </submittedName>
</protein>
<organism evidence="2 3">
    <name type="scientific">Microbacterium algihabitans</name>
    <dbReference type="NCBI Taxonomy" id="3075992"/>
    <lineage>
        <taxon>Bacteria</taxon>
        <taxon>Bacillati</taxon>
        <taxon>Actinomycetota</taxon>
        <taxon>Actinomycetes</taxon>
        <taxon>Micrococcales</taxon>
        <taxon>Microbacteriaceae</taxon>
        <taxon>Microbacterium</taxon>
    </lineage>
</organism>
<reference evidence="2 3" key="1">
    <citation type="submission" date="2023-09" db="EMBL/GenBank/DDBJ databases">
        <title>Microbacterium fusihabitans sp. nov., Microbacterium phycihabitans sp. nov., and Microbacterium cervinum sp. nov., isolated from dried seaweeds of beach.</title>
        <authorList>
            <person name="Lee S.D."/>
        </authorList>
    </citation>
    <scope>NUCLEOTIDE SEQUENCE [LARGE SCALE GENOMIC DNA]</scope>
    <source>
        <strain evidence="2 3">KSW2-21</strain>
    </source>
</reference>